<keyword evidence="3 6" id="KW-0812">Transmembrane</keyword>
<evidence type="ECO:0000256" key="3">
    <source>
        <dbReference type="ARBA" id="ARBA00022692"/>
    </source>
</evidence>
<evidence type="ECO:0000313" key="8">
    <source>
        <dbReference type="EMBL" id="QJR80169.1"/>
    </source>
</evidence>
<dbReference type="PANTHER" id="PTHR43840:SF15">
    <property type="entry name" value="MITOCHONDRIAL METAL TRANSPORTER 1-RELATED"/>
    <property type="match status" value="1"/>
</dbReference>
<dbReference type="SUPFAM" id="SSF161111">
    <property type="entry name" value="Cation efflux protein transmembrane domain-like"/>
    <property type="match status" value="1"/>
</dbReference>
<feature type="transmembrane region" description="Helical" evidence="6">
    <location>
        <begin position="132"/>
        <end position="155"/>
    </location>
</feature>
<keyword evidence="4 6" id="KW-1133">Transmembrane helix</keyword>
<dbReference type="KEGG" id="apel:CA267_004950"/>
<keyword evidence="2" id="KW-0813">Transport</keyword>
<feature type="transmembrane region" description="Helical" evidence="6">
    <location>
        <begin position="85"/>
        <end position="112"/>
    </location>
</feature>
<dbReference type="GO" id="GO:0006829">
    <property type="term" value="P:zinc ion transport"/>
    <property type="evidence" value="ECO:0007669"/>
    <property type="project" value="UniProtKB-KW"/>
</dbReference>
<dbReference type="InterPro" id="IPR027469">
    <property type="entry name" value="Cation_efflux_TMD_sf"/>
</dbReference>
<dbReference type="InterPro" id="IPR058533">
    <property type="entry name" value="Cation_efflux_TM"/>
</dbReference>
<evidence type="ECO:0000256" key="1">
    <source>
        <dbReference type="ARBA" id="ARBA00004141"/>
    </source>
</evidence>
<evidence type="ECO:0000313" key="9">
    <source>
        <dbReference type="Proteomes" id="UP000219285"/>
    </source>
</evidence>
<dbReference type="InterPro" id="IPR050291">
    <property type="entry name" value="CDF_Transporter"/>
</dbReference>
<dbReference type="PANTHER" id="PTHR43840">
    <property type="entry name" value="MITOCHONDRIAL METAL TRANSPORTER 1-RELATED"/>
    <property type="match status" value="1"/>
</dbReference>
<evidence type="ECO:0000256" key="4">
    <source>
        <dbReference type="ARBA" id="ARBA00022989"/>
    </source>
</evidence>
<dbReference type="GO" id="GO:0006826">
    <property type="term" value="P:iron ion transport"/>
    <property type="evidence" value="ECO:0007669"/>
    <property type="project" value="UniProtKB-KW"/>
</dbReference>
<reference evidence="8 9" key="2">
    <citation type="submission" date="2020-04" db="EMBL/GenBank/DDBJ databases">
        <title>Complete genome sequence of Alteromonas pelagimontana 5.12T.</title>
        <authorList>
            <person name="Sinha R.K."/>
            <person name="Krishnan K.P."/>
            <person name="Kurian J.P."/>
        </authorList>
    </citation>
    <scope>NUCLEOTIDE SEQUENCE [LARGE SCALE GENOMIC DNA]</scope>
    <source>
        <strain evidence="8 9">5.12</strain>
    </source>
</reference>
<feature type="domain" description="Cation efflux protein transmembrane" evidence="7">
    <location>
        <begin position="27"/>
        <end position="226"/>
    </location>
</feature>
<organism evidence="8 9">
    <name type="scientific">Alteromonas pelagimontana</name>
    <dbReference type="NCBI Taxonomy" id="1858656"/>
    <lineage>
        <taxon>Bacteria</taxon>
        <taxon>Pseudomonadati</taxon>
        <taxon>Pseudomonadota</taxon>
        <taxon>Gammaproteobacteria</taxon>
        <taxon>Alteromonadales</taxon>
        <taxon>Alteromonadaceae</taxon>
        <taxon>Alteromonas/Salinimonas group</taxon>
        <taxon>Alteromonas</taxon>
    </lineage>
</organism>
<dbReference type="EMBL" id="CP052766">
    <property type="protein sequence ID" value="QJR80169.1"/>
    <property type="molecule type" value="Genomic_DNA"/>
</dbReference>
<sequence>MKLVPQYEFTEEQTRALHKARVLEYISIAYLISVIILMYIVMGSSQAMKTAWIEDCLSLIPPICFLIGTHVCWRKPTVHYPYGFHRIISILFLCAALALLLMGSFLLIDALIKLSTQEHPTIGMKEFFAKDIWLGWWMILVLLWGIFPPVILGLAKTKQARMLNDKVLYTDGKMNKADWLTAVAAIGGVLGIGMGWWWADAVAAAFISFDILKDGWSQTKDAVTGLINRVPTSLDNNYLDLVDKAEKMLTEFSWIKQVQVRLFEHGHLIYGEGFVNTYDNASICPEDLRDAMKKVRELDWRLQDFALTVEPHVDSKK</sequence>
<dbReference type="Pfam" id="PF01545">
    <property type="entry name" value="Cation_efflux"/>
    <property type="match status" value="1"/>
</dbReference>
<keyword evidence="5 6" id="KW-0472">Membrane</keyword>
<feature type="transmembrane region" description="Helical" evidence="6">
    <location>
        <begin position="52"/>
        <end position="73"/>
    </location>
</feature>
<dbReference type="OrthoDB" id="9806522at2"/>
<dbReference type="GO" id="GO:0008324">
    <property type="term" value="F:monoatomic cation transmembrane transporter activity"/>
    <property type="evidence" value="ECO:0007669"/>
    <property type="project" value="InterPro"/>
</dbReference>
<dbReference type="Proteomes" id="UP000219285">
    <property type="component" value="Chromosome"/>
</dbReference>
<comment type="subcellular location">
    <subcellularLocation>
        <location evidence="1">Membrane</location>
        <topology evidence="1">Multi-pass membrane protein</topology>
    </subcellularLocation>
</comment>
<accession>A0A6M4MAZ9</accession>
<dbReference type="GO" id="GO:0016020">
    <property type="term" value="C:membrane"/>
    <property type="evidence" value="ECO:0007669"/>
    <property type="project" value="UniProtKB-SubCell"/>
</dbReference>
<proteinExistence type="predicted"/>
<feature type="transmembrane region" description="Helical" evidence="6">
    <location>
        <begin position="176"/>
        <end position="199"/>
    </location>
</feature>
<evidence type="ECO:0000256" key="2">
    <source>
        <dbReference type="ARBA" id="ARBA00022448"/>
    </source>
</evidence>
<gene>
    <name evidence="8" type="ORF">CA267_004950</name>
</gene>
<reference evidence="9" key="1">
    <citation type="submission" date="2014-12" db="EMBL/GenBank/DDBJ databases">
        <title>Complete genome sequence of a multi-drug resistant Klebsiella pneumoniae.</title>
        <authorList>
            <person name="Hua X."/>
            <person name="Chen Q."/>
            <person name="Li X."/>
            <person name="Feng Y."/>
            <person name="Ruan Z."/>
            <person name="Yu Y."/>
        </authorList>
    </citation>
    <scope>NUCLEOTIDE SEQUENCE [LARGE SCALE GENOMIC DNA]</scope>
    <source>
        <strain evidence="9">5.12</strain>
    </source>
</reference>
<feature type="transmembrane region" description="Helical" evidence="6">
    <location>
        <begin position="22"/>
        <end position="40"/>
    </location>
</feature>
<dbReference type="Gene3D" id="1.20.1510.10">
    <property type="entry name" value="Cation efflux protein transmembrane domain"/>
    <property type="match status" value="1"/>
</dbReference>
<name>A0A6M4MAZ9_9ALTE</name>
<evidence type="ECO:0000256" key="5">
    <source>
        <dbReference type="ARBA" id="ARBA00023136"/>
    </source>
</evidence>
<keyword evidence="9" id="KW-1185">Reference proteome</keyword>
<dbReference type="RefSeq" id="WP_075608519.1">
    <property type="nucleotide sequence ID" value="NZ_CP052766.1"/>
</dbReference>
<evidence type="ECO:0000256" key="6">
    <source>
        <dbReference type="SAM" id="Phobius"/>
    </source>
</evidence>
<protein>
    <submittedName>
        <fullName evidence="8">Cation transporter</fullName>
    </submittedName>
</protein>
<evidence type="ECO:0000259" key="7">
    <source>
        <dbReference type="Pfam" id="PF01545"/>
    </source>
</evidence>
<dbReference type="AlphaFoldDB" id="A0A6M4MAZ9"/>